<name>A0A6A7N026_9BURK</name>
<dbReference type="PROSITE" id="PS51721">
    <property type="entry name" value="G_CP"/>
    <property type="match status" value="1"/>
</dbReference>
<evidence type="ECO:0000313" key="13">
    <source>
        <dbReference type="EMBL" id="MQA38376.1"/>
    </source>
</evidence>
<dbReference type="RefSeq" id="WP_152837766.1">
    <property type="nucleotide sequence ID" value="NZ_WHUG01000003.1"/>
</dbReference>
<organism evidence="13 14">
    <name type="scientific">Rugamonas aquatica</name>
    <dbReference type="NCBI Taxonomy" id="2743357"/>
    <lineage>
        <taxon>Bacteria</taxon>
        <taxon>Pseudomonadati</taxon>
        <taxon>Pseudomonadota</taxon>
        <taxon>Betaproteobacteria</taxon>
        <taxon>Burkholderiales</taxon>
        <taxon>Oxalobacteraceae</taxon>
        <taxon>Telluria group</taxon>
        <taxon>Rugamonas</taxon>
    </lineage>
</organism>
<keyword evidence="14" id="KW-1185">Reference proteome</keyword>
<evidence type="ECO:0000256" key="1">
    <source>
        <dbReference type="ARBA" id="ARBA00022490"/>
    </source>
</evidence>
<dbReference type="Proteomes" id="UP000440498">
    <property type="component" value="Unassembled WGS sequence"/>
</dbReference>
<dbReference type="Gene3D" id="1.10.40.50">
    <property type="entry name" value="Probable gtpase engc, domain 3"/>
    <property type="match status" value="1"/>
</dbReference>
<feature type="binding site" evidence="10">
    <location>
        <position position="286"/>
    </location>
    <ligand>
        <name>Zn(2+)</name>
        <dbReference type="ChEBI" id="CHEBI:29105"/>
    </ligand>
</feature>
<dbReference type="CDD" id="cd01854">
    <property type="entry name" value="YjeQ_EngC"/>
    <property type="match status" value="1"/>
</dbReference>
<feature type="domain" description="EngC GTPase" evidence="11">
    <location>
        <begin position="109"/>
        <end position="256"/>
    </location>
</feature>
<dbReference type="EC" id="3.6.1.-" evidence="10"/>
<dbReference type="Pfam" id="PF03193">
    <property type="entry name" value="RsgA_GTPase"/>
    <property type="match status" value="1"/>
</dbReference>
<dbReference type="InterPro" id="IPR030378">
    <property type="entry name" value="G_CP_dom"/>
</dbReference>
<feature type="binding site" evidence="10">
    <location>
        <begin position="148"/>
        <end position="151"/>
    </location>
    <ligand>
        <name>GTP</name>
        <dbReference type="ChEBI" id="CHEBI:37565"/>
    </ligand>
</feature>
<evidence type="ECO:0000256" key="3">
    <source>
        <dbReference type="ARBA" id="ARBA00022723"/>
    </source>
</evidence>
<dbReference type="GO" id="GO:0042274">
    <property type="term" value="P:ribosomal small subunit biogenesis"/>
    <property type="evidence" value="ECO:0007669"/>
    <property type="project" value="UniProtKB-UniRule"/>
</dbReference>
<evidence type="ECO:0000256" key="2">
    <source>
        <dbReference type="ARBA" id="ARBA00022517"/>
    </source>
</evidence>
<keyword evidence="6 10" id="KW-0378">Hydrolase</keyword>
<dbReference type="PROSITE" id="PS50936">
    <property type="entry name" value="ENGC_GTPASE"/>
    <property type="match status" value="1"/>
</dbReference>
<comment type="cofactor">
    <cofactor evidence="10">
        <name>Zn(2+)</name>
        <dbReference type="ChEBI" id="CHEBI:29105"/>
    </cofactor>
    <text evidence="10">Binds 1 zinc ion per subunit.</text>
</comment>
<feature type="domain" description="CP-type G" evidence="12">
    <location>
        <begin position="99"/>
        <end position="258"/>
    </location>
</feature>
<accession>A0A6A7N026</accession>
<comment type="subunit">
    <text evidence="10">Monomer. Associates with 30S ribosomal subunit, binds 16S rRNA.</text>
</comment>
<evidence type="ECO:0000256" key="8">
    <source>
        <dbReference type="ARBA" id="ARBA00022884"/>
    </source>
</evidence>
<dbReference type="SUPFAM" id="SSF52540">
    <property type="entry name" value="P-loop containing nucleoside triphosphate hydrolases"/>
    <property type="match status" value="1"/>
</dbReference>
<dbReference type="PANTHER" id="PTHR32120">
    <property type="entry name" value="SMALL RIBOSOMAL SUBUNIT BIOGENESIS GTPASE RSGA"/>
    <property type="match status" value="1"/>
</dbReference>
<keyword evidence="8 10" id="KW-0694">RNA-binding</keyword>
<dbReference type="GO" id="GO:0019843">
    <property type="term" value="F:rRNA binding"/>
    <property type="evidence" value="ECO:0007669"/>
    <property type="project" value="UniProtKB-KW"/>
</dbReference>
<dbReference type="GO" id="GO:0005525">
    <property type="term" value="F:GTP binding"/>
    <property type="evidence" value="ECO:0007669"/>
    <property type="project" value="UniProtKB-UniRule"/>
</dbReference>
<feature type="binding site" evidence="10">
    <location>
        <position position="288"/>
    </location>
    <ligand>
        <name>Zn(2+)</name>
        <dbReference type="ChEBI" id="CHEBI:29105"/>
    </ligand>
</feature>
<evidence type="ECO:0000256" key="7">
    <source>
        <dbReference type="ARBA" id="ARBA00022833"/>
    </source>
</evidence>
<evidence type="ECO:0000256" key="5">
    <source>
        <dbReference type="ARBA" id="ARBA00022741"/>
    </source>
</evidence>
<protein>
    <recommendedName>
        <fullName evidence="10">Small ribosomal subunit biogenesis GTPase RsgA</fullName>
        <ecNumber evidence="10">3.6.1.-</ecNumber>
    </recommendedName>
</protein>
<evidence type="ECO:0000256" key="6">
    <source>
        <dbReference type="ARBA" id="ARBA00022801"/>
    </source>
</evidence>
<dbReference type="HAMAP" id="MF_01820">
    <property type="entry name" value="GTPase_RsgA"/>
    <property type="match status" value="1"/>
</dbReference>
<dbReference type="GO" id="GO:0046872">
    <property type="term" value="F:metal ion binding"/>
    <property type="evidence" value="ECO:0007669"/>
    <property type="project" value="UniProtKB-KW"/>
</dbReference>
<feature type="binding site" evidence="10">
    <location>
        <begin position="201"/>
        <end position="209"/>
    </location>
    <ligand>
        <name>GTP</name>
        <dbReference type="ChEBI" id="CHEBI:37565"/>
    </ligand>
</feature>
<evidence type="ECO:0000256" key="9">
    <source>
        <dbReference type="ARBA" id="ARBA00023134"/>
    </source>
</evidence>
<dbReference type="InterPro" id="IPR027417">
    <property type="entry name" value="P-loop_NTPase"/>
</dbReference>
<dbReference type="EMBL" id="WHUG01000003">
    <property type="protein sequence ID" value="MQA38376.1"/>
    <property type="molecule type" value="Genomic_DNA"/>
</dbReference>
<dbReference type="PANTHER" id="PTHR32120:SF10">
    <property type="entry name" value="SMALL RIBOSOMAL SUBUNIT BIOGENESIS GTPASE RSGA"/>
    <property type="match status" value="1"/>
</dbReference>
<keyword evidence="1 10" id="KW-0963">Cytoplasm</keyword>
<proteinExistence type="inferred from homology"/>
<keyword evidence="5 10" id="KW-0547">Nucleotide-binding</keyword>
<dbReference type="NCBIfam" id="TIGR00157">
    <property type="entry name" value="ribosome small subunit-dependent GTPase A"/>
    <property type="match status" value="1"/>
</dbReference>
<dbReference type="GO" id="GO:0003924">
    <property type="term" value="F:GTPase activity"/>
    <property type="evidence" value="ECO:0007669"/>
    <property type="project" value="UniProtKB-UniRule"/>
</dbReference>
<keyword evidence="9 10" id="KW-0342">GTP-binding</keyword>
<dbReference type="InterPro" id="IPR010914">
    <property type="entry name" value="RsgA_GTPase_dom"/>
</dbReference>
<comment type="subcellular location">
    <subcellularLocation>
        <location evidence="10">Cytoplasm</location>
    </subcellularLocation>
</comment>
<keyword evidence="2 10" id="KW-0690">Ribosome biogenesis</keyword>
<feature type="binding site" evidence="10">
    <location>
        <position position="281"/>
    </location>
    <ligand>
        <name>Zn(2+)</name>
        <dbReference type="ChEBI" id="CHEBI:29105"/>
    </ligand>
</feature>
<dbReference type="Gene3D" id="3.40.50.300">
    <property type="entry name" value="P-loop containing nucleotide triphosphate hydrolases"/>
    <property type="match status" value="1"/>
</dbReference>
<reference evidence="13 14" key="1">
    <citation type="submission" date="2019-10" db="EMBL/GenBank/DDBJ databases">
        <title>Two novel species isolated from a subtropical stream in China.</title>
        <authorList>
            <person name="Lu H."/>
        </authorList>
    </citation>
    <scope>NUCLEOTIDE SEQUENCE [LARGE SCALE GENOMIC DNA]</scope>
    <source>
        <strain evidence="13 14">FT29W</strain>
    </source>
</reference>
<sequence>MIDIDFESLRLIGLTQTIASQLYQLPNAPANASLVRITEIQRDWLTVHDGQAEFRARVLPALHDEALAVGDWVLSTTLAHDERWLSTLLPPTTHIARRGNDGRHHSLVSNVDTALLVMGLDHDFNPRRLERYLAIVKTAGVEPVVVMSKADIGDDVEQRMELLRQRLPASIPLLALNTLSDDAAAQLAPWLGVGQTLVLLGSSGAGKSTLTNTLTQAGQQTGGVRKGDGRGRHTTTSRSLHLCAGGACIIDTPGLRSWQPDADEASLTAAFEDIDALAAQCQFRDCHHDGEPGCAVRGVVDADRLLNYHKLMREARRSQQTPLDRIAQVAKWKVMQRAAVARSKDKLSKR</sequence>
<keyword evidence="4 10" id="KW-0699">rRNA-binding</keyword>
<evidence type="ECO:0000313" key="14">
    <source>
        <dbReference type="Proteomes" id="UP000440498"/>
    </source>
</evidence>
<gene>
    <name evidence="10 13" type="primary">rsgA</name>
    <name evidence="13" type="ORF">GEV02_09465</name>
</gene>
<evidence type="ECO:0000259" key="11">
    <source>
        <dbReference type="PROSITE" id="PS50936"/>
    </source>
</evidence>
<evidence type="ECO:0000259" key="12">
    <source>
        <dbReference type="PROSITE" id="PS51721"/>
    </source>
</evidence>
<dbReference type="GO" id="GO:0005737">
    <property type="term" value="C:cytoplasm"/>
    <property type="evidence" value="ECO:0007669"/>
    <property type="project" value="UniProtKB-SubCell"/>
</dbReference>
<evidence type="ECO:0000256" key="4">
    <source>
        <dbReference type="ARBA" id="ARBA00022730"/>
    </source>
</evidence>
<evidence type="ECO:0000256" key="10">
    <source>
        <dbReference type="HAMAP-Rule" id="MF_01820"/>
    </source>
</evidence>
<keyword evidence="3 10" id="KW-0479">Metal-binding</keyword>
<dbReference type="AlphaFoldDB" id="A0A6A7N026"/>
<dbReference type="InterPro" id="IPR004881">
    <property type="entry name" value="Ribosome_biogen_GTPase_RsgA"/>
</dbReference>
<feature type="binding site" evidence="10">
    <location>
        <position position="294"/>
    </location>
    <ligand>
        <name>Zn(2+)</name>
        <dbReference type="ChEBI" id="CHEBI:29105"/>
    </ligand>
</feature>
<comment type="similarity">
    <text evidence="10">Belongs to the TRAFAC class YlqF/YawG GTPase family. RsgA subfamily.</text>
</comment>
<comment type="caution">
    <text evidence="13">The sequence shown here is derived from an EMBL/GenBank/DDBJ whole genome shotgun (WGS) entry which is preliminary data.</text>
</comment>
<comment type="function">
    <text evidence="10">One of several proteins that assist in the late maturation steps of the functional core of the 30S ribosomal subunit. Helps release RbfA from mature subunits. May play a role in the assembly of ribosomal proteins into the subunit. Circularly permuted GTPase that catalyzes slow GTP hydrolysis, GTPase activity is stimulated by the 30S ribosomal subunit.</text>
</comment>
<keyword evidence="7 10" id="KW-0862">Zinc</keyword>